<dbReference type="PANTHER" id="PTHR12904:SF23">
    <property type="entry name" value="PROTEIN ZER-1 HOMOLOG"/>
    <property type="match status" value="1"/>
</dbReference>
<dbReference type="RefSeq" id="XP_018190129.1">
    <property type="nucleotide sequence ID" value="XM_018334920.1"/>
</dbReference>
<dbReference type="InterPro" id="IPR051341">
    <property type="entry name" value="Zyg-11_UBL_adapter"/>
</dbReference>
<dbReference type="InterPro" id="IPR032675">
    <property type="entry name" value="LRR_dom_sf"/>
</dbReference>
<dbReference type="Proteomes" id="UP000076632">
    <property type="component" value="Unassembled WGS sequence"/>
</dbReference>
<gene>
    <name evidence="1" type="ORF">L228DRAFT_266898</name>
</gene>
<proteinExistence type="predicted"/>
<dbReference type="AlphaFoldDB" id="A0A165I999"/>
<dbReference type="GeneID" id="28900057"/>
<dbReference type="EMBL" id="KV407456">
    <property type="protein sequence ID" value="KZF24574.1"/>
    <property type="molecule type" value="Genomic_DNA"/>
</dbReference>
<evidence type="ECO:0000313" key="1">
    <source>
        <dbReference type="EMBL" id="KZF24574.1"/>
    </source>
</evidence>
<organism evidence="1 2">
    <name type="scientific">Xylona heveae (strain CBS 132557 / TC161)</name>
    <dbReference type="NCBI Taxonomy" id="1328760"/>
    <lineage>
        <taxon>Eukaryota</taxon>
        <taxon>Fungi</taxon>
        <taxon>Dikarya</taxon>
        <taxon>Ascomycota</taxon>
        <taxon>Pezizomycotina</taxon>
        <taxon>Xylonomycetes</taxon>
        <taxon>Xylonales</taxon>
        <taxon>Xylonaceae</taxon>
        <taxon>Xylona</taxon>
    </lineage>
</organism>
<sequence length="795" mass="88992">MEEDVPPSYEAATSRDVWAIVAPYARLSKNDLCAACLVSSHWYHTFVRYLWGNPASHFGVDDDAVYAALTRFRRTLFSARLNVRSLTHTLQLPPARGELYGGPKAEWLRDLLEMLPNLQSLLVSGLPFFDHAAIQLIGDFSSGRRPTNDDESPNYPLRLLDASGCKNATSHNLSLALPHFPNLLYLDLSRTSAANNSLVLDSLSSLPFLRILKLQRCGLRDEHVEVLASALKTSIRSLDLTGNYLTDRSAISLLSHCFCSPRSYDYATTRSRHRAVSLIDEDWPAGMYPYAAGPLPAAYNSEELEGHVAGWLTREFIGRLSFEDVPPNGITHLYISNNSFTPSGLRQLLKTKRLKVLDCASMAKRSGPTSPHHLFPPNDPRLHGSELRIENLAPTLYRFCHDKLTYLRVDYQIATEPTSIDEGADREPYAVTPPAVELDASVTVPELDATNVFYELSTGEEIAELPSDCVTSPSQPATIERSTLIPEPEETPESRVRRSSIFAPETCDPDHNFRDMEPQRCAPVSELGSNKADNDLKSLHDSTTRILRRRQNSQPGGLRPAMLPKLRTLVLTSVPSKTRDQKVIGALLEFIRQCAEEEGLAMLQATVEQVNFSFLTAREREQFKQNRAHDIFALRKLVLGIGSSNNAWRSQNYGLHHDTKSSTEDPDSEAFWEAAEGDFSFFDDEECGVPVREQRHSLPSAFATEKIALGSSEAEDAPIATTIPEFDVVSELARFRRESKAAFAHAHARGRPYSELLLLGHWSGEIQVIQQDLTAIRRRWNTDWYGNVFEGAIYR</sequence>
<dbReference type="Gene3D" id="3.80.10.10">
    <property type="entry name" value="Ribonuclease Inhibitor"/>
    <property type="match status" value="1"/>
</dbReference>
<dbReference type="SUPFAM" id="SSF52047">
    <property type="entry name" value="RNI-like"/>
    <property type="match status" value="1"/>
</dbReference>
<protein>
    <submittedName>
        <fullName evidence="1">Uncharacterized protein</fullName>
    </submittedName>
</protein>
<dbReference type="PANTHER" id="PTHR12904">
    <property type="match status" value="1"/>
</dbReference>
<evidence type="ECO:0000313" key="2">
    <source>
        <dbReference type="Proteomes" id="UP000076632"/>
    </source>
</evidence>
<keyword evidence="2" id="KW-1185">Reference proteome</keyword>
<accession>A0A165I999</accession>
<dbReference type="InParanoid" id="A0A165I999"/>
<dbReference type="OMA" id="PSHIPHM"/>
<dbReference type="OrthoDB" id="408631at2759"/>
<name>A0A165I999_XYLHT</name>
<reference evidence="1 2" key="1">
    <citation type="journal article" date="2016" name="Fungal Biol.">
        <title>The genome of Xylona heveae provides a window into fungal endophytism.</title>
        <authorList>
            <person name="Gazis R."/>
            <person name="Kuo A."/>
            <person name="Riley R."/>
            <person name="LaButti K."/>
            <person name="Lipzen A."/>
            <person name="Lin J."/>
            <person name="Amirebrahimi M."/>
            <person name="Hesse C.N."/>
            <person name="Spatafora J.W."/>
            <person name="Henrissat B."/>
            <person name="Hainaut M."/>
            <person name="Grigoriev I.V."/>
            <person name="Hibbett D.S."/>
        </authorList>
    </citation>
    <scope>NUCLEOTIDE SEQUENCE [LARGE SCALE GENOMIC DNA]</scope>
    <source>
        <strain evidence="1 2">TC161</strain>
    </source>
</reference>
<dbReference type="STRING" id="1328760.A0A165I999"/>